<dbReference type="PANTHER" id="PTHR43653">
    <property type="entry name" value="CYTOCHROME C ASSEMBLY PROTEIN-RELATED"/>
    <property type="match status" value="1"/>
</dbReference>
<sequence>MVNLGNALLYASIVASAVALAGLLLKELKNNNLLSRLVSPMILVSAGLLAFAYVLITYYFVIGDYTYEYVWQYSSLDLPLIYKISGAWAGQPGTYLLWVLVIFLSSAWLALTTKHISPLARRTQIITVIIGIYFTVLTLIQTPFKTIYEGRPDLLGYVPADGSGLNTLLVNFWMIVHPPLMFIGYAAMTIPFAAAIVYLITKEDGWEELSRQWARFTWLFLGMGIAVGGVWAYMVLGWGGFWAWDPVETASFIPWLTLTGYLHATALHRKNKRTFSIAAPILAAVSFILVVYAAIVVRSGLFNSVHAFGEASTGTLLIMSLLVTTLVSVALGMRRYFEEPQTPEEDPGFWSKTNLFFVTLLLFVILAFVSFWGITYPVFIQLTQGLKVNVASDTKNFFNVWSYPFTIVLLLALGFCLNYKESNKEQQKQTLFIVAALSVIFMLPRTENFYVLNHSSPFWVREPAIYKLIGNISVLSIFPSLLYATYSIISYLRGYLQAANQRVRIKGIGITMVHIAVILTLFGAIVSSTLDNKIEGINIPLEAKGQMLDISNGYSVKILDYSTRSLTGNSDSNSGIRISEVLADPSSYENNSVKISGKVTNLRSLEGHGTLVELVDNSGSIRVVIPGNYTESTLPRDTPLTVTGTVMAGFQQPILSATDVTEGESTSSDKYRVQSVQLEVYQNNKKIGSGTAEYLEGKGGSGTFPMVESSITGTDVYVIFQGMSSGFIPLTMQIKPAINFAWVGIILFAVGIILIMAVKTKSKGDSKGD</sequence>
<evidence type="ECO:0000256" key="1">
    <source>
        <dbReference type="ARBA" id="ARBA00009186"/>
    </source>
</evidence>
<comment type="similarity">
    <text evidence="1">Belongs to the CcmF/CycK/Ccl1/NrfE/CcsA family.</text>
</comment>
<dbReference type="RefSeq" id="WP_096204274.1">
    <property type="nucleotide sequence ID" value="NZ_FZMP01000058.1"/>
</dbReference>
<dbReference type="AlphaFoldDB" id="A0A284VL37"/>
<feature type="transmembrane region" description="Helical" evidence="3">
    <location>
        <begin position="507"/>
        <end position="526"/>
    </location>
</feature>
<evidence type="ECO:0000313" key="6">
    <source>
        <dbReference type="Proteomes" id="UP000218615"/>
    </source>
</evidence>
<feature type="domain" description="Cytochrome c assembly protein" evidence="4">
    <location>
        <begin position="94"/>
        <end position="299"/>
    </location>
</feature>
<feature type="transmembrane region" description="Helical" evidence="3">
    <location>
        <begin position="95"/>
        <end position="113"/>
    </location>
</feature>
<feature type="transmembrane region" description="Helical" evidence="3">
    <location>
        <begin position="740"/>
        <end position="758"/>
    </location>
</feature>
<keyword evidence="2" id="KW-0201">Cytochrome c-type biogenesis</keyword>
<feature type="transmembrane region" description="Helical" evidence="3">
    <location>
        <begin position="431"/>
        <end position="452"/>
    </location>
</feature>
<proteinExistence type="inferred from homology"/>
<gene>
    <name evidence="5" type="ORF">MNV_1500004</name>
</gene>
<protein>
    <submittedName>
        <fullName evidence="5">Putative Cytochrome c-type biogenesis protein</fullName>
    </submittedName>
</protein>
<keyword evidence="3" id="KW-0472">Membrane</keyword>
<feature type="transmembrane region" description="Helical" evidence="3">
    <location>
        <begin position="182"/>
        <end position="201"/>
    </location>
</feature>
<keyword evidence="6" id="KW-1185">Reference proteome</keyword>
<dbReference type="GO" id="GO:0015232">
    <property type="term" value="F:heme transmembrane transporter activity"/>
    <property type="evidence" value="ECO:0007669"/>
    <property type="project" value="InterPro"/>
</dbReference>
<name>A0A284VL37_9EURY</name>
<feature type="transmembrane region" description="Helical" evidence="3">
    <location>
        <begin position="464"/>
        <end position="486"/>
    </location>
</feature>
<feature type="transmembrane region" description="Helical" evidence="3">
    <location>
        <begin position="400"/>
        <end position="419"/>
    </location>
</feature>
<dbReference type="GO" id="GO:0016020">
    <property type="term" value="C:membrane"/>
    <property type="evidence" value="ECO:0007669"/>
    <property type="project" value="InterPro"/>
</dbReference>
<feature type="transmembrane region" description="Helical" evidence="3">
    <location>
        <begin position="6"/>
        <end position="25"/>
    </location>
</feature>
<evidence type="ECO:0000259" key="4">
    <source>
        <dbReference type="Pfam" id="PF01578"/>
    </source>
</evidence>
<dbReference type="Proteomes" id="UP000218615">
    <property type="component" value="Unassembled WGS sequence"/>
</dbReference>
<dbReference type="EMBL" id="FZMP01000058">
    <property type="protein sequence ID" value="SNQ59990.1"/>
    <property type="molecule type" value="Genomic_DNA"/>
</dbReference>
<feature type="transmembrane region" description="Helical" evidence="3">
    <location>
        <begin position="241"/>
        <end position="262"/>
    </location>
</feature>
<dbReference type="Pfam" id="PF01578">
    <property type="entry name" value="Cytochrom_C_asm"/>
    <property type="match status" value="1"/>
</dbReference>
<dbReference type="PRINTS" id="PR01410">
    <property type="entry name" value="CCBIOGENESIS"/>
</dbReference>
<dbReference type="OrthoDB" id="15291at2157"/>
<dbReference type="GO" id="GO:0020037">
    <property type="term" value="F:heme binding"/>
    <property type="evidence" value="ECO:0007669"/>
    <property type="project" value="InterPro"/>
</dbReference>
<accession>A0A284VL37</accession>
<feature type="transmembrane region" description="Helical" evidence="3">
    <location>
        <begin position="315"/>
        <end position="333"/>
    </location>
</feature>
<feature type="transmembrane region" description="Helical" evidence="3">
    <location>
        <begin position="213"/>
        <end position="235"/>
    </location>
</feature>
<dbReference type="InterPro" id="IPR003567">
    <property type="entry name" value="Cyt_c_biogenesis"/>
</dbReference>
<evidence type="ECO:0000256" key="2">
    <source>
        <dbReference type="ARBA" id="ARBA00022748"/>
    </source>
</evidence>
<feature type="transmembrane region" description="Helical" evidence="3">
    <location>
        <begin position="125"/>
        <end position="144"/>
    </location>
</feature>
<dbReference type="PANTHER" id="PTHR43653:SF1">
    <property type="entry name" value="CYTOCHROME C-TYPE BIOGENESIS PROTEIN CCMF"/>
    <property type="match status" value="1"/>
</dbReference>
<reference evidence="6" key="1">
    <citation type="submission" date="2017-06" db="EMBL/GenBank/DDBJ databases">
        <authorList>
            <person name="Cremers G."/>
        </authorList>
    </citation>
    <scope>NUCLEOTIDE SEQUENCE [LARGE SCALE GENOMIC DNA]</scope>
</reference>
<dbReference type="InterPro" id="IPR002541">
    <property type="entry name" value="Cyt_c_assembly"/>
</dbReference>
<keyword evidence="3" id="KW-1133">Transmembrane helix</keyword>
<organism evidence="5 6">
    <name type="scientific">Candidatus Methanoperedens nitratireducens</name>
    <dbReference type="NCBI Taxonomy" id="1392998"/>
    <lineage>
        <taxon>Archaea</taxon>
        <taxon>Methanobacteriati</taxon>
        <taxon>Methanobacteriota</taxon>
        <taxon>Stenosarchaea group</taxon>
        <taxon>Methanomicrobia</taxon>
        <taxon>Methanosarcinales</taxon>
        <taxon>ANME-2 cluster</taxon>
        <taxon>Candidatus Methanoperedentaceae</taxon>
        <taxon>Candidatus Methanoperedens</taxon>
    </lineage>
</organism>
<evidence type="ECO:0000313" key="5">
    <source>
        <dbReference type="EMBL" id="SNQ59990.1"/>
    </source>
</evidence>
<dbReference type="GO" id="GO:0017004">
    <property type="term" value="P:cytochrome complex assembly"/>
    <property type="evidence" value="ECO:0007669"/>
    <property type="project" value="UniProtKB-KW"/>
</dbReference>
<evidence type="ECO:0000256" key="3">
    <source>
        <dbReference type="SAM" id="Phobius"/>
    </source>
</evidence>
<feature type="transmembrane region" description="Helical" evidence="3">
    <location>
        <begin position="354"/>
        <end position="380"/>
    </location>
</feature>
<feature type="transmembrane region" description="Helical" evidence="3">
    <location>
        <begin position="274"/>
        <end position="295"/>
    </location>
</feature>
<keyword evidence="3" id="KW-0812">Transmembrane</keyword>
<feature type="transmembrane region" description="Helical" evidence="3">
    <location>
        <begin position="37"/>
        <end position="61"/>
    </location>
</feature>